<proteinExistence type="predicted"/>
<dbReference type="RefSeq" id="WP_386783370.1">
    <property type="nucleotide sequence ID" value="NZ_JBHTIC010000019.1"/>
</dbReference>
<evidence type="ECO:0000313" key="2">
    <source>
        <dbReference type="Proteomes" id="UP001597032"/>
    </source>
</evidence>
<dbReference type="Proteomes" id="UP001597032">
    <property type="component" value="Unassembled WGS sequence"/>
</dbReference>
<keyword evidence="2" id="KW-1185">Reference proteome</keyword>
<name>A0ABW2Z9J6_9FLAO</name>
<sequence>MKQNFTITDINTTIKVSPQTNFNKLTSLFTISKDASLINRTFIKDALIELTNLIFTHNKVAVLYEEDQKEYFSNNSDFMLKTFLNS</sequence>
<gene>
    <name evidence="1" type="ORF">ACFQZW_12290</name>
</gene>
<organism evidence="1 2">
    <name type="scientific">Lutibacter aestuarii</name>
    <dbReference type="NCBI Taxonomy" id="861111"/>
    <lineage>
        <taxon>Bacteria</taxon>
        <taxon>Pseudomonadati</taxon>
        <taxon>Bacteroidota</taxon>
        <taxon>Flavobacteriia</taxon>
        <taxon>Flavobacteriales</taxon>
        <taxon>Flavobacteriaceae</taxon>
        <taxon>Lutibacter</taxon>
    </lineage>
</organism>
<dbReference type="EMBL" id="JBHTIC010000019">
    <property type="protein sequence ID" value="MFD0762862.1"/>
    <property type="molecule type" value="Genomic_DNA"/>
</dbReference>
<evidence type="ECO:0000313" key="1">
    <source>
        <dbReference type="EMBL" id="MFD0762862.1"/>
    </source>
</evidence>
<comment type="caution">
    <text evidence="1">The sequence shown here is derived from an EMBL/GenBank/DDBJ whole genome shotgun (WGS) entry which is preliminary data.</text>
</comment>
<accession>A0ABW2Z9J6</accession>
<protein>
    <submittedName>
        <fullName evidence="1">Uncharacterized protein</fullName>
    </submittedName>
</protein>
<reference evidence="2" key="1">
    <citation type="journal article" date="2019" name="Int. J. Syst. Evol. Microbiol.">
        <title>The Global Catalogue of Microorganisms (GCM) 10K type strain sequencing project: providing services to taxonomists for standard genome sequencing and annotation.</title>
        <authorList>
            <consortium name="The Broad Institute Genomics Platform"/>
            <consortium name="The Broad Institute Genome Sequencing Center for Infectious Disease"/>
            <person name="Wu L."/>
            <person name="Ma J."/>
        </authorList>
    </citation>
    <scope>NUCLEOTIDE SEQUENCE [LARGE SCALE GENOMIC DNA]</scope>
    <source>
        <strain evidence="2">CCUG 60022</strain>
    </source>
</reference>